<dbReference type="Proteomes" id="UP001356427">
    <property type="component" value="Unassembled WGS sequence"/>
</dbReference>
<accession>A0AAN8R950</accession>
<dbReference type="Pfam" id="PF00078">
    <property type="entry name" value="RVT_1"/>
    <property type="match status" value="1"/>
</dbReference>
<evidence type="ECO:0000313" key="3">
    <source>
        <dbReference type="EMBL" id="KAK6318277.1"/>
    </source>
</evidence>
<dbReference type="InterPro" id="IPR002156">
    <property type="entry name" value="RNaseH_domain"/>
</dbReference>
<evidence type="ECO:0000259" key="2">
    <source>
        <dbReference type="PROSITE" id="PS50879"/>
    </source>
</evidence>
<keyword evidence="4" id="KW-1185">Reference proteome</keyword>
<dbReference type="Pfam" id="PF00075">
    <property type="entry name" value="RNase_H"/>
    <property type="match status" value="1"/>
</dbReference>
<dbReference type="GO" id="GO:0006259">
    <property type="term" value="P:DNA metabolic process"/>
    <property type="evidence" value="ECO:0007669"/>
    <property type="project" value="UniProtKB-ARBA"/>
</dbReference>
<feature type="domain" description="Reverse transcriptase" evidence="1">
    <location>
        <begin position="1"/>
        <end position="194"/>
    </location>
</feature>
<dbReference type="Gene3D" id="3.30.420.10">
    <property type="entry name" value="Ribonuclease H-like superfamily/Ribonuclease H"/>
    <property type="match status" value="1"/>
</dbReference>
<dbReference type="SUPFAM" id="SSF53098">
    <property type="entry name" value="Ribonuclease H-like"/>
    <property type="match status" value="1"/>
</dbReference>
<dbReference type="GO" id="GO:0003676">
    <property type="term" value="F:nucleic acid binding"/>
    <property type="evidence" value="ECO:0007669"/>
    <property type="project" value="InterPro"/>
</dbReference>
<feature type="domain" description="RNase H type-1" evidence="2">
    <location>
        <begin position="403"/>
        <end position="536"/>
    </location>
</feature>
<evidence type="ECO:0008006" key="5">
    <source>
        <dbReference type="Google" id="ProtNLM"/>
    </source>
</evidence>
<dbReference type="InterPro" id="IPR000477">
    <property type="entry name" value="RT_dom"/>
</dbReference>
<dbReference type="PROSITE" id="PS50878">
    <property type="entry name" value="RT_POL"/>
    <property type="match status" value="1"/>
</dbReference>
<dbReference type="GO" id="GO:0004523">
    <property type="term" value="F:RNA-DNA hybrid ribonuclease activity"/>
    <property type="evidence" value="ECO:0007669"/>
    <property type="project" value="InterPro"/>
</dbReference>
<name>A0AAN8R950_9TELE</name>
<sequence length="555" mass="62988">MDPMLCLEAEVRKAQVNKETVVAVFFYVEKAYDMMWKEGLLIKLDIMGVGGRIYNWIKDFLFGRTIQVRVGKSLSGSYLVDNGTLQGSVISSLLFSIMINDVYSQVQPDIGRSLFADDGALWKRGRNVPYIVRKVQEAIDEVERWALMWGFRFSVEKTQTVFFTRRKVGDEVCLRLYGRNLERVGAFRFLGVYFDTRLTWAEHIERVVGKYKKVLNVMRCLTRKEWGAGRSSLKTMYVALIRSVIDYGSIAYGSAAWTSLERLDVIQGQGLRICSGAFRTSPVAALQVEMGDMPLQIRRQQLAMNYWVNLQGHGVSHPAKGILQACWEHERRQNTSFGWMGNTQAKEMGLYGREFSLTVVIPVNPPWLLPPPVVDLEVLERLQKDREGVDPADFFKRRLETVYQDFVAIYTDGSKDPRTGRTGSAFVVQLCGVEVRKRISDHLAVYTAELMAILLALQWVEEAKPDRVVICSDSCAVLMSLQSFSSRSRQDLLYEVLQTHGRIKQMGIQIRFTWVPAHVGVEGNEAVDEQAKQALSSGDVDVEVSMSKAEAKRLI</sequence>
<dbReference type="InterPro" id="IPR036397">
    <property type="entry name" value="RNaseH_sf"/>
</dbReference>
<dbReference type="InterPro" id="IPR012337">
    <property type="entry name" value="RNaseH-like_sf"/>
</dbReference>
<reference evidence="3 4" key="1">
    <citation type="submission" date="2021-04" db="EMBL/GenBank/DDBJ databases">
        <authorList>
            <person name="De Guttry C."/>
            <person name="Zahm M."/>
            <person name="Klopp C."/>
            <person name="Cabau C."/>
            <person name="Louis A."/>
            <person name="Berthelot C."/>
            <person name="Parey E."/>
            <person name="Roest Crollius H."/>
            <person name="Montfort J."/>
            <person name="Robinson-Rechavi M."/>
            <person name="Bucao C."/>
            <person name="Bouchez O."/>
            <person name="Gislard M."/>
            <person name="Lluch J."/>
            <person name="Milhes M."/>
            <person name="Lampietro C."/>
            <person name="Lopez Roques C."/>
            <person name="Donnadieu C."/>
            <person name="Braasch I."/>
            <person name="Desvignes T."/>
            <person name="Postlethwait J."/>
            <person name="Bobe J."/>
            <person name="Wedekind C."/>
            <person name="Guiguen Y."/>
        </authorList>
    </citation>
    <scope>NUCLEOTIDE SEQUENCE [LARGE SCALE GENOMIC DNA]</scope>
    <source>
        <strain evidence="3">Cs_M1</strain>
        <tissue evidence="3">Blood</tissue>
    </source>
</reference>
<comment type="caution">
    <text evidence="3">The sequence shown here is derived from an EMBL/GenBank/DDBJ whole genome shotgun (WGS) entry which is preliminary data.</text>
</comment>
<dbReference type="PROSITE" id="PS50879">
    <property type="entry name" value="RNASE_H_1"/>
    <property type="match status" value="1"/>
</dbReference>
<evidence type="ECO:0000259" key="1">
    <source>
        <dbReference type="PROSITE" id="PS50878"/>
    </source>
</evidence>
<protein>
    <recommendedName>
        <fullName evidence="5">RNA-directed DNA polymerase from mobile element jockey</fullName>
    </recommendedName>
</protein>
<dbReference type="PANTHER" id="PTHR33332">
    <property type="entry name" value="REVERSE TRANSCRIPTASE DOMAIN-CONTAINING PROTEIN"/>
    <property type="match status" value="1"/>
</dbReference>
<dbReference type="CDD" id="cd09276">
    <property type="entry name" value="Rnase_HI_RT_non_LTR"/>
    <property type="match status" value="1"/>
</dbReference>
<dbReference type="InterPro" id="IPR043502">
    <property type="entry name" value="DNA/RNA_pol_sf"/>
</dbReference>
<dbReference type="AlphaFoldDB" id="A0AAN8R950"/>
<organism evidence="3 4">
    <name type="scientific">Coregonus suidteri</name>
    <dbReference type="NCBI Taxonomy" id="861788"/>
    <lineage>
        <taxon>Eukaryota</taxon>
        <taxon>Metazoa</taxon>
        <taxon>Chordata</taxon>
        <taxon>Craniata</taxon>
        <taxon>Vertebrata</taxon>
        <taxon>Euteleostomi</taxon>
        <taxon>Actinopterygii</taxon>
        <taxon>Neopterygii</taxon>
        <taxon>Teleostei</taxon>
        <taxon>Protacanthopterygii</taxon>
        <taxon>Salmoniformes</taxon>
        <taxon>Salmonidae</taxon>
        <taxon>Coregoninae</taxon>
        <taxon>Coregonus</taxon>
    </lineage>
</organism>
<dbReference type="SUPFAM" id="SSF56672">
    <property type="entry name" value="DNA/RNA polymerases"/>
    <property type="match status" value="1"/>
</dbReference>
<dbReference type="EMBL" id="JAGTTL010000009">
    <property type="protein sequence ID" value="KAK6318277.1"/>
    <property type="molecule type" value="Genomic_DNA"/>
</dbReference>
<gene>
    <name evidence="3" type="ORF">J4Q44_G00115680</name>
</gene>
<evidence type="ECO:0000313" key="4">
    <source>
        <dbReference type="Proteomes" id="UP001356427"/>
    </source>
</evidence>
<proteinExistence type="predicted"/>